<dbReference type="SMART" id="SM00388">
    <property type="entry name" value="HisKA"/>
    <property type="match status" value="1"/>
</dbReference>
<dbReference type="Gene3D" id="1.10.287.130">
    <property type="match status" value="1"/>
</dbReference>
<dbReference type="CDD" id="cd00082">
    <property type="entry name" value="HisKA"/>
    <property type="match status" value="1"/>
</dbReference>
<dbReference type="InterPro" id="IPR036890">
    <property type="entry name" value="HATPase_C_sf"/>
</dbReference>
<evidence type="ECO:0000313" key="8">
    <source>
        <dbReference type="EMBL" id="KXK09719.1"/>
    </source>
</evidence>
<dbReference type="PROSITE" id="PS50109">
    <property type="entry name" value="HIS_KIN"/>
    <property type="match status" value="1"/>
</dbReference>
<dbReference type="GO" id="GO:0000155">
    <property type="term" value="F:phosphorelay sensor kinase activity"/>
    <property type="evidence" value="ECO:0007669"/>
    <property type="project" value="InterPro"/>
</dbReference>
<dbReference type="EMBL" id="JYPD01000012">
    <property type="protein sequence ID" value="KXK09719.1"/>
    <property type="molecule type" value="Genomic_DNA"/>
</dbReference>
<reference evidence="8 9" key="1">
    <citation type="submission" date="2015-02" db="EMBL/GenBank/DDBJ databases">
        <title>Improved understanding of the partial-nitritation anammox process through 23 genomes representing the majority of the microbial community.</title>
        <authorList>
            <person name="Speth D.R."/>
            <person name="In T Zandt M."/>
            <person name="Guerrero Cruz S."/>
            <person name="Jetten M.S."/>
            <person name="Dutilh B.E."/>
        </authorList>
    </citation>
    <scope>NUCLEOTIDE SEQUENCE [LARGE SCALE GENOMIC DNA]</scope>
    <source>
        <strain evidence="8">OLB21</strain>
    </source>
</reference>
<dbReference type="SMART" id="SM00387">
    <property type="entry name" value="HATPase_c"/>
    <property type="match status" value="1"/>
</dbReference>
<keyword evidence="3" id="KW-0597">Phosphoprotein</keyword>
<evidence type="ECO:0000256" key="1">
    <source>
        <dbReference type="ARBA" id="ARBA00000085"/>
    </source>
</evidence>
<protein>
    <recommendedName>
        <fullName evidence="2">histidine kinase</fullName>
        <ecNumber evidence="2">2.7.13.3</ecNumber>
    </recommendedName>
</protein>
<dbReference type="PRINTS" id="PR00344">
    <property type="entry name" value="BCTRLSENSOR"/>
</dbReference>
<keyword evidence="6" id="KW-0902">Two-component regulatory system</keyword>
<sequence length="662" mass="74928">MFRLFGSKRDNYDSVQKDLEEINLRLEILTEVNKELVGIINKQRVFDLITKRLAKKVKMNFPSIWIYDEKEDMIKLESHSIPKRIQVLAERAIGKPLTSIGFDRKDPRQGKSVYFKVIDSGKPYFNDDLYTHTYPYFNNRIAKALQSISGMKLAISIPIIVEDKVLGILSAIWKENSLSKADELTLNSFADQIAIAIYNANLYDKVQKQLQELASKNLRLESLYNLTSTVSQTLNPEKVLQAAVNAIPLDNELLGVAVLLYETETKKLSIKATTQSELARKAEEIVGEFSNYELDLSNPTHRSNILFQTIREGTPKEASSISDLLSPIVPKSQIDGLNRILRINHIAMYPLLARGEPLGAIVFFLKLNQDEKINGEKQQLYLTYSSQLSIALENALLFTKSQEISNYLREARQRERDMVDVMGHELRTPITIVRNALMSMIKDYSKDGKIEDQEKLGRYLDMAIESTKREIRLIETLLSATKVDGNRVQLDLTKVDLTDVINDSLEANKGAIKDKPRLKVQFHQPDPNIFIYTDRVRIQEIIDNILSNAIKYTSSGEIEITTKVTGREVWIRVKDTGIGINKEDIEKLGHKFFRAKALLSDNPGAVQPSGTGLGLFVSFNLIKLLNGSKKITSVPGKGSVFSFSQPLYNKQKNKRIEGSIVS</sequence>
<dbReference type="Pfam" id="PF13185">
    <property type="entry name" value="GAF_2"/>
    <property type="match status" value="1"/>
</dbReference>
<evidence type="ECO:0000256" key="2">
    <source>
        <dbReference type="ARBA" id="ARBA00012438"/>
    </source>
</evidence>
<evidence type="ECO:0000313" key="9">
    <source>
        <dbReference type="Proteomes" id="UP000070449"/>
    </source>
</evidence>
<evidence type="ECO:0000256" key="4">
    <source>
        <dbReference type="ARBA" id="ARBA00022679"/>
    </source>
</evidence>
<dbReference type="SUPFAM" id="SSF55781">
    <property type="entry name" value="GAF domain-like"/>
    <property type="match status" value="2"/>
</dbReference>
<dbReference type="Pfam" id="PF00512">
    <property type="entry name" value="HisKA"/>
    <property type="match status" value="1"/>
</dbReference>
<feature type="domain" description="Histidine kinase" evidence="7">
    <location>
        <begin position="421"/>
        <end position="649"/>
    </location>
</feature>
<dbReference type="InterPro" id="IPR003018">
    <property type="entry name" value="GAF"/>
</dbReference>
<dbReference type="EC" id="2.7.13.3" evidence="2"/>
<comment type="caution">
    <text evidence="8">The sequence shown here is derived from an EMBL/GenBank/DDBJ whole genome shotgun (WGS) entry which is preliminary data.</text>
</comment>
<evidence type="ECO:0000256" key="6">
    <source>
        <dbReference type="ARBA" id="ARBA00023012"/>
    </source>
</evidence>
<gene>
    <name evidence="8" type="primary">yycG_2</name>
    <name evidence="8" type="ORF">UZ20_WS6002000287</name>
</gene>
<dbReference type="AlphaFoldDB" id="A0A136KJX9"/>
<dbReference type="InterPro" id="IPR036097">
    <property type="entry name" value="HisK_dim/P_sf"/>
</dbReference>
<dbReference type="InterPro" id="IPR004358">
    <property type="entry name" value="Sig_transdc_His_kin-like_C"/>
</dbReference>
<evidence type="ECO:0000256" key="5">
    <source>
        <dbReference type="ARBA" id="ARBA00022777"/>
    </source>
</evidence>
<dbReference type="Pfam" id="PF02518">
    <property type="entry name" value="HATPase_c"/>
    <property type="match status" value="1"/>
</dbReference>
<dbReference type="PANTHER" id="PTHR43711:SF31">
    <property type="entry name" value="HISTIDINE KINASE"/>
    <property type="match status" value="1"/>
</dbReference>
<keyword evidence="4 8" id="KW-0808">Transferase</keyword>
<dbReference type="Gene3D" id="3.30.450.40">
    <property type="match status" value="2"/>
</dbReference>
<evidence type="ECO:0000256" key="3">
    <source>
        <dbReference type="ARBA" id="ARBA00022553"/>
    </source>
</evidence>
<dbReference type="InterPro" id="IPR029016">
    <property type="entry name" value="GAF-like_dom_sf"/>
</dbReference>
<name>A0A136KJX9_9BACT</name>
<proteinExistence type="predicted"/>
<dbReference type="SUPFAM" id="SSF55874">
    <property type="entry name" value="ATPase domain of HSP90 chaperone/DNA topoisomerase II/histidine kinase"/>
    <property type="match status" value="1"/>
</dbReference>
<dbReference type="InterPro" id="IPR003594">
    <property type="entry name" value="HATPase_dom"/>
</dbReference>
<dbReference type="Gene3D" id="3.30.565.10">
    <property type="entry name" value="Histidine kinase-like ATPase, C-terminal domain"/>
    <property type="match status" value="1"/>
</dbReference>
<evidence type="ECO:0000259" key="7">
    <source>
        <dbReference type="PROSITE" id="PS50109"/>
    </source>
</evidence>
<comment type="catalytic activity">
    <reaction evidence="1">
        <text>ATP + protein L-histidine = ADP + protein N-phospho-L-histidine.</text>
        <dbReference type="EC" id="2.7.13.3"/>
    </reaction>
</comment>
<keyword evidence="5 8" id="KW-0418">Kinase</keyword>
<dbReference type="InterPro" id="IPR003661">
    <property type="entry name" value="HisK_dim/P_dom"/>
</dbReference>
<dbReference type="SUPFAM" id="SSF47384">
    <property type="entry name" value="Homodimeric domain of signal transducing histidine kinase"/>
    <property type="match status" value="1"/>
</dbReference>
<organism evidence="8 9">
    <name type="scientific">candidate division WS6 bacterium OLB21</name>
    <dbReference type="NCBI Taxonomy" id="1617427"/>
    <lineage>
        <taxon>Bacteria</taxon>
        <taxon>Candidatus Dojkabacteria</taxon>
    </lineage>
</organism>
<accession>A0A136KJX9</accession>
<dbReference type="InterPro" id="IPR050736">
    <property type="entry name" value="Sensor_HK_Regulatory"/>
</dbReference>
<dbReference type="Proteomes" id="UP000070449">
    <property type="component" value="Unassembled WGS sequence"/>
</dbReference>
<dbReference type="STRING" id="1617427.UZ20_WS6002000287"/>
<dbReference type="InterPro" id="IPR005467">
    <property type="entry name" value="His_kinase_dom"/>
</dbReference>
<dbReference type="PANTHER" id="PTHR43711">
    <property type="entry name" value="TWO-COMPONENT HISTIDINE KINASE"/>
    <property type="match status" value="1"/>
</dbReference>